<evidence type="ECO:0000313" key="3">
    <source>
        <dbReference type="EMBL" id="KAK4292580.1"/>
    </source>
</evidence>
<feature type="compositionally biased region" description="Basic and acidic residues" evidence="1">
    <location>
        <begin position="126"/>
        <end position="139"/>
    </location>
</feature>
<feature type="region of interest" description="Disordered" evidence="1">
    <location>
        <begin position="123"/>
        <end position="185"/>
    </location>
</feature>
<keyword evidence="2" id="KW-0732">Signal</keyword>
<feature type="region of interest" description="Disordered" evidence="1">
    <location>
        <begin position="32"/>
        <end position="68"/>
    </location>
</feature>
<organism evidence="3 4">
    <name type="scientific">Petrolisthes manimaculis</name>
    <dbReference type="NCBI Taxonomy" id="1843537"/>
    <lineage>
        <taxon>Eukaryota</taxon>
        <taxon>Metazoa</taxon>
        <taxon>Ecdysozoa</taxon>
        <taxon>Arthropoda</taxon>
        <taxon>Crustacea</taxon>
        <taxon>Multicrustacea</taxon>
        <taxon>Malacostraca</taxon>
        <taxon>Eumalacostraca</taxon>
        <taxon>Eucarida</taxon>
        <taxon>Decapoda</taxon>
        <taxon>Pleocyemata</taxon>
        <taxon>Anomura</taxon>
        <taxon>Galatheoidea</taxon>
        <taxon>Porcellanidae</taxon>
        <taxon>Petrolisthes</taxon>
    </lineage>
</organism>
<reference evidence="3" key="1">
    <citation type="submission" date="2023-11" db="EMBL/GenBank/DDBJ databases">
        <title>Genome assemblies of two species of porcelain crab, Petrolisthes cinctipes and Petrolisthes manimaculis (Anomura: Porcellanidae).</title>
        <authorList>
            <person name="Angst P."/>
        </authorList>
    </citation>
    <scope>NUCLEOTIDE SEQUENCE</scope>
    <source>
        <strain evidence="3">PB745_02</strain>
        <tissue evidence="3">Gill</tissue>
    </source>
</reference>
<protein>
    <submittedName>
        <fullName evidence="3">Uncharacterized protein</fullName>
    </submittedName>
</protein>
<sequence>METSRMNRVLVVAAFCLSSLLPCVLSSLPPTSTTTTYAQHIPPPPGALASSATLHHHHHPHIPTHNTHVKQTLVDDKNGAHLTNNNSLEFELQQPINFNLANSSSELKQMDLVDKSWSSRALSSLEHGRHVREAREPGSGKKRRRHKKRYKKRRPNRRNGRTGHKTNRDGTRSGHSHPRPPHHRK</sequence>
<dbReference type="AlphaFoldDB" id="A0AAE1TRC7"/>
<proteinExistence type="predicted"/>
<keyword evidence="4" id="KW-1185">Reference proteome</keyword>
<name>A0AAE1TRC7_9EUCA</name>
<dbReference type="Proteomes" id="UP001292094">
    <property type="component" value="Unassembled WGS sequence"/>
</dbReference>
<feature type="signal peptide" evidence="2">
    <location>
        <begin position="1"/>
        <end position="26"/>
    </location>
</feature>
<feature type="compositionally biased region" description="Basic residues" evidence="1">
    <location>
        <begin position="140"/>
        <end position="165"/>
    </location>
</feature>
<evidence type="ECO:0000256" key="1">
    <source>
        <dbReference type="SAM" id="MobiDB-lite"/>
    </source>
</evidence>
<evidence type="ECO:0000256" key="2">
    <source>
        <dbReference type="SAM" id="SignalP"/>
    </source>
</evidence>
<gene>
    <name evidence="3" type="ORF">Pmani_034668</name>
</gene>
<accession>A0AAE1TRC7</accession>
<dbReference type="EMBL" id="JAWZYT010004788">
    <property type="protein sequence ID" value="KAK4292580.1"/>
    <property type="molecule type" value="Genomic_DNA"/>
</dbReference>
<evidence type="ECO:0000313" key="4">
    <source>
        <dbReference type="Proteomes" id="UP001292094"/>
    </source>
</evidence>
<comment type="caution">
    <text evidence="3">The sequence shown here is derived from an EMBL/GenBank/DDBJ whole genome shotgun (WGS) entry which is preliminary data.</text>
</comment>
<feature type="chain" id="PRO_5042142092" evidence="2">
    <location>
        <begin position="27"/>
        <end position="185"/>
    </location>
</feature>
<feature type="compositionally biased region" description="Basic residues" evidence="1">
    <location>
        <begin position="174"/>
        <end position="185"/>
    </location>
</feature>